<reference evidence="9" key="1">
    <citation type="submission" date="2020-08" db="EMBL/GenBank/DDBJ databases">
        <title>Genome public.</title>
        <authorList>
            <person name="Liu C."/>
            <person name="Sun Q."/>
        </authorList>
    </citation>
    <scope>NUCLEOTIDE SEQUENCE</scope>
    <source>
        <strain evidence="9">NSJ-51</strain>
    </source>
</reference>
<keyword evidence="5 8" id="KW-1133">Transmembrane helix</keyword>
<keyword evidence="4 8" id="KW-0812">Transmembrane</keyword>
<dbReference type="InterPro" id="IPR050277">
    <property type="entry name" value="Sodium:Solute_Symporter"/>
</dbReference>
<feature type="transmembrane region" description="Helical" evidence="8">
    <location>
        <begin position="227"/>
        <end position="250"/>
    </location>
</feature>
<feature type="transmembrane region" description="Helical" evidence="8">
    <location>
        <begin position="152"/>
        <end position="171"/>
    </location>
</feature>
<feature type="transmembrane region" description="Helical" evidence="8">
    <location>
        <begin position="396"/>
        <end position="413"/>
    </location>
</feature>
<dbReference type="Proteomes" id="UP000661435">
    <property type="component" value="Unassembled WGS sequence"/>
</dbReference>
<dbReference type="EMBL" id="JACOPP010000008">
    <property type="protein sequence ID" value="MBC5733572.1"/>
    <property type="molecule type" value="Genomic_DNA"/>
</dbReference>
<evidence type="ECO:0000313" key="9">
    <source>
        <dbReference type="EMBL" id="MBC5733572.1"/>
    </source>
</evidence>
<proteinExistence type="inferred from homology"/>
<dbReference type="RefSeq" id="WP_186907467.1">
    <property type="nucleotide sequence ID" value="NZ_JACOPP010000008.1"/>
</dbReference>
<comment type="similarity">
    <text evidence="2 7">Belongs to the sodium:solute symporter (SSF) (TC 2.A.21) family.</text>
</comment>
<organism evidence="9 10">
    <name type="scientific">Lawsonibacter hominis</name>
    <dbReference type="NCBI Taxonomy" id="2763053"/>
    <lineage>
        <taxon>Bacteria</taxon>
        <taxon>Bacillati</taxon>
        <taxon>Bacillota</taxon>
        <taxon>Clostridia</taxon>
        <taxon>Eubacteriales</taxon>
        <taxon>Oscillospiraceae</taxon>
        <taxon>Lawsonibacter</taxon>
    </lineage>
</organism>
<dbReference type="PROSITE" id="PS50283">
    <property type="entry name" value="NA_SOLUT_SYMP_3"/>
    <property type="match status" value="1"/>
</dbReference>
<feature type="transmembrane region" description="Helical" evidence="8">
    <location>
        <begin position="76"/>
        <end position="99"/>
    </location>
</feature>
<feature type="transmembrane region" description="Helical" evidence="8">
    <location>
        <begin position="315"/>
        <end position="346"/>
    </location>
</feature>
<dbReference type="Gene3D" id="1.20.1730.10">
    <property type="entry name" value="Sodium/glucose cotransporter"/>
    <property type="match status" value="1"/>
</dbReference>
<feature type="transmembrane region" description="Helical" evidence="8">
    <location>
        <begin position="420"/>
        <end position="442"/>
    </location>
</feature>
<dbReference type="InterPro" id="IPR038377">
    <property type="entry name" value="Na/Glc_symporter_sf"/>
</dbReference>
<comment type="subcellular location">
    <subcellularLocation>
        <location evidence="1">Membrane</location>
        <topology evidence="1">Multi-pass membrane protein</topology>
    </subcellularLocation>
</comment>
<gene>
    <name evidence="9" type="ORF">H8S57_07500</name>
</gene>
<evidence type="ECO:0000256" key="7">
    <source>
        <dbReference type="RuleBase" id="RU362091"/>
    </source>
</evidence>
<dbReference type="PANTHER" id="PTHR48086">
    <property type="entry name" value="SODIUM/PROLINE SYMPORTER-RELATED"/>
    <property type="match status" value="1"/>
</dbReference>
<keyword evidence="3" id="KW-0813">Transport</keyword>
<feature type="transmembrane region" description="Helical" evidence="8">
    <location>
        <begin position="46"/>
        <end position="64"/>
    </location>
</feature>
<dbReference type="GO" id="GO:0005886">
    <property type="term" value="C:plasma membrane"/>
    <property type="evidence" value="ECO:0007669"/>
    <property type="project" value="TreeGrafter"/>
</dbReference>
<dbReference type="Pfam" id="PF00474">
    <property type="entry name" value="SSF"/>
    <property type="match status" value="1"/>
</dbReference>
<evidence type="ECO:0000313" key="10">
    <source>
        <dbReference type="Proteomes" id="UP000661435"/>
    </source>
</evidence>
<evidence type="ECO:0000256" key="1">
    <source>
        <dbReference type="ARBA" id="ARBA00004141"/>
    </source>
</evidence>
<evidence type="ECO:0000256" key="8">
    <source>
        <dbReference type="SAM" id="Phobius"/>
    </source>
</evidence>
<dbReference type="PANTHER" id="PTHR48086:SF7">
    <property type="entry name" value="SODIUM-SOLUTE SYMPORTER-RELATED"/>
    <property type="match status" value="1"/>
</dbReference>
<dbReference type="GO" id="GO:0022857">
    <property type="term" value="F:transmembrane transporter activity"/>
    <property type="evidence" value="ECO:0007669"/>
    <property type="project" value="InterPro"/>
</dbReference>
<comment type="caution">
    <text evidence="9">The sequence shown here is derived from an EMBL/GenBank/DDBJ whole genome shotgun (WGS) entry which is preliminary data.</text>
</comment>
<evidence type="ECO:0000256" key="6">
    <source>
        <dbReference type="ARBA" id="ARBA00023136"/>
    </source>
</evidence>
<feature type="transmembrane region" description="Helical" evidence="8">
    <location>
        <begin position="366"/>
        <end position="390"/>
    </location>
</feature>
<keyword evidence="10" id="KW-1185">Reference proteome</keyword>
<evidence type="ECO:0000256" key="5">
    <source>
        <dbReference type="ARBA" id="ARBA00022989"/>
    </source>
</evidence>
<dbReference type="CDD" id="cd10322">
    <property type="entry name" value="SLC5sbd"/>
    <property type="match status" value="1"/>
</dbReference>
<feature type="transmembrane region" description="Helical" evidence="8">
    <location>
        <begin position="119"/>
        <end position="146"/>
    </location>
</feature>
<evidence type="ECO:0000256" key="2">
    <source>
        <dbReference type="ARBA" id="ARBA00006434"/>
    </source>
</evidence>
<keyword evidence="6 8" id="KW-0472">Membrane</keyword>
<dbReference type="InterPro" id="IPR001734">
    <property type="entry name" value="Na/solute_symporter"/>
</dbReference>
<accession>A0A8J6JE07</accession>
<feature type="transmembrane region" description="Helical" evidence="8">
    <location>
        <begin position="183"/>
        <end position="207"/>
    </location>
</feature>
<feature type="transmembrane region" description="Helical" evidence="8">
    <location>
        <begin position="6"/>
        <end position="26"/>
    </location>
</feature>
<name>A0A8J6JE07_9FIRM</name>
<sequence length="493" mass="52688">MRTDVIIMVLIYEVLVVIGIGVLLIIRDRKKNTGDSFAVAGRSMGFGLLVPTMTLTALGNPHIVGLFEMSYGMGAVALWFAFANTVHFVILCLCTGPWLRKMKVATVGEALDNLYGKKVGLGISCAMSGVTFGVLTVECQGVGIIINALTGWDLSIAIVVGGVFGMLYVLLAGMKQVGSVNMINLVILYIGIVAATICIAMTLGGGFDSVRAYYESDVTTRFMTNVFGTPSLWFSFALANIISVAFYGPISQANTQAPMSAKNTKMIRRALWIVAPINGLFGVFSVMLGLTARSIPEYAELGATSAAITMLVDRLPNWVCALLLASCMAACLSSFAMTSLGCGTMFGYDIFKGLYKPDATDKQVTLVIRIVVVVVCVAAISIAVGISSIIGAMNWVFAWIVPVFWLFLFGLFWKRSSKVAGWTLGITWIVNCLWSLTGLPALFGTTADAVPNGYVTLVVGLVCCIIGNLIVKGQPGLWSKRAKALQRQSISNA</sequence>
<protein>
    <submittedName>
        <fullName evidence="9">Sodium:solute symporter family protein</fullName>
    </submittedName>
</protein>
<dbReference type="AlphaFoldDB" id="A0A8J6JE07"/>
<feature type="transmembrane region" description="Helical" evidence="8">
    <location>
        <begin position="454"/>
        <end position="471"/>
    </location>
</feature>
<evidence type="ECO:0000256" key="3">
    <source>
        <dbReference type="ARBA" id="ARBA00022448"/>
    </source>
</evidence>
<evidence type="ECO:0000256" key="4">
    <source>
        <dbReference type="ARBA" id="ARBA00022692"/>
    </source>
</evidence>
<feature type="transmembrane region" description="Helical" evidence="8">
    <location>
        <begin position="271"/>
        <end position="295"/>
    </location>
</feature>